<organism evidence="7 8">
    <name type="scientific">Protomyces lactucae-debilis</name>
    <dbReference type="NCBI Taxonomy" id="2754530"/>
    <lineage>
        <taxon>Eukaryota</taxon>
        <taxon>Fungi</taxon>
        <taxon>Dikarya</taxon>
        <taxon>Ascomycota</taxon>
        <taxon>Taphrinomycotina</taxon>
        <taxon>Taphrinomycetes</taxon>
        <taxon>Taphrinales</taxon>
        <taxon>Protomycetaceae</taxon>
        <taxon>Protomyces</taxon>
    </lineage>
</organism>
<dbReference type="Pfam" id="PF07946">
    <property type="entry name" value="CCDC47"/>
    <property type="match status" value="1"/>
</dbReference>
<dbReference type="InterPro" id="IPR012879">
    <property type="entry name" value="CCDC47"/>
</dbReference>
<evidence type="ECO:0000256" key="3">
    <source>
        <dbReference type="ARBA" id="ARBA00022989"/>
    </source>
</evidence>
<dbReference type="Proteomes" id="UP000193685">
    <property type="component" value="Unassembled WGS sequence"/>
</dbReference>
<feature type="transmembrane region" description="Helical" evidence="6">
    <location>
        <begin position="84"/>
        <end position="104"/>
    </location>
</feature>
<sequence>MKGAAMQRAIAGSMLLPTVSAGFKDYVKGEAKSSVVSKATAAAASAATSLSASAASATASIAARPTSIPELFTGFFVRNPPHTLILEACLLAAIAGWIVLHFVGCQQNQVAAKRAFTKVYGILGREFEQVGLKALSDGGAPMSMESNDAFISLAQGRKNVDVCKVTVDMYPRQDLIVALPVRTIYGLYFDGESIADRLTCQFLLPANADVDGFVCGVVAKRVMRYQRKKCWDLQFTKTNDSALLPHQFVTMTETVECLEKVLTKDLQAVVADLGEALEYFVITDQPVTQPRKADAPLTHQRAIRFSVLAGETAATRENVERLVQCALTLCDTLPKAQGKLSAVTTRKLQQAREETYGKIRKQIEEEAKADAPKKPSRKALREKAEKERIAKLSASEQKKALLKERERNMKRGQSKMARAK</sequence>
<feature type="region of interest" description="Disordered" evidence="5">
    <location>
        <begin position="364"/>
        <end position="420"/>
    </location>
</feature>
<dbReference type="AlphaFoldDB" id="A0A1Y2FVD9"/>
<evidence type="ECO:0000256" key="1">
    <source>
        <dbReference type="ARBA" id="ARBA00004167"/>
    </source>
</evidence>
<dbReference type="OrthoDB" id="10039147at2759"/>
<dbReference type="GO" id="GO:0016020">
    <property type="term" value="C:membrane"/>
    <property type="evidence" value="ECO:0007669"/>
    <property type="project" value="UniProtKB-SubCell"/>
</dbReference>
<evidence type="ECO:0008006" key="9">
    <source>
        <dbReference type="Google" id="ProtNLM"/>
    </source>
</evidence>
<feature type="compositionally biased region" description="Basic and acidic residues" evidence="5">
    <location>
        <begin position="364"/>
        <end position="409"/>
    </location>
</feature>
<feature type="compositionally biased region" description="Basic residues" evidence="5">
    <location>
        <begin position="410"/>
        <end position="420"/>
    </location>
</feature>
<comment type="subcellular location">
    <subcellularLocation>
        <location evidence="1">Membrane</location>
        <topology evidence="1">Single-pass membrane protein</topology>
    </subcellularLocation>
</comment>
<reference evidence="7 8" key="1">
    <citation type="submission" date="2016-07" db="EMBL/GenBank/DDBJ databases">
        <title>Pervasive Adenine N6-methylation of Active Genes in Fungi.</title>
        <authorList>
            <consortium name="DOE Joint Genome Institute"/>
            <person name="Mondo S.J."/>
            <person name="Dannebaum R.O."/>
            <person name="Kuo R.C."/>
            <person name="Labutti K."/>
            <person name="Haridas S."/>
            <person name="Kuo A."/>
            <person name="Salamov A."/>
            <person name="Ahrendt S.R."/>
            <person name="Lipzen A."/>
            <person name="Sullivan W."/>
            <person name="Andreopoulos W.B."/>
            <person name="Clum A."/>
            <person name="Lindquist E."/>
            <person name="Daum C."/>
            <person name="Ramamoorthy G.K."/>
            <person name="Gryganskyi A."/>
            <person name="Culley D."/>
            <person name="Magnuson J.K."/>
            <person name="James T.Y."/>
            <person name="O'Malley M.A."/>
            <person name="Stajich J.E."/>
            <person name="Spatafora J.W."/>
            <person name="Visel A."/>
            <person name="Grigoriev I.V."/>
        </authorList>
    </citation>
    <scope>NUCLEOTIDE SEQUENCE [LARGE SCALE GENOMIC DNA]</scope>
    <source>
        <strain evidence="7 8">12-1054</strain>
    </source>
</reference>
<keyword evidence="2 6" id="KW-0812">Transmembrane</keyword>
<keyword evidence="4 6" id="KW-0472">Membrane</keyword>
<feature type="transmembrane region" description="Helical" evidence="6">
    <location>
        <begin position="41"/>
        <end position="63"/>
    </location>
</feature>
<name>A0A1Y2FVD9_PROLT</name>
<evidence type="ECO:0000313" key="7">
    <source>
        <dbReference type="EMBL" id="ORY87537.1"/>
    </source>
</evidence>
<dbReference type="GeneID" id="63782517"/>
<accession>A0A1Y2FVD9</accession>
<proteinExistence type="predicted"/>
<evidence type="ECO:0000256" key="6">
    <source>
        <dbReference type="SAM" id="Phobius"/>
    </source>
</evidence>
<keyword evidence="8" id="KW-1185">Reference proteome</keyword>
<dbReference type="PANTHER" id="PTHR12883">
    <property type="entry name" value="ADIPOCYTE-SPECIFIC PROTEIN 4-RELATED"/>
    <property type="match status" value="1"/>
</dbReference>
<evidence type="ECO:0000256" key="5">
    <source>
        <dbReference type="SAM" id="MobiDB-lite"/>
    </source>
</evidence>
<dbReference type="GO" id="GO:0032469">
    <property type="term" value="P:endoplasmic reticulum calcium ion homeostasis"/>
    <property type="evidence" value="ECO:0007669"/>
    <property type="project" value="InterPro"/>
</dbReference>
<evidence type="ECO:0000256" key="2">
    <source>
        <dbReference type="ARBA" id="ARBA00022692"/>
    </source>
</evidence>
<dbReference type="GO" id="GO:0005509">
    <property type="term" value="F:calcium ion binding"/>
    <property type="evidence" value="ECO:0007669"/>
    <property type="project" value="InterPro"/>
</dbReference>
<evidence type="ECO:0000256" key="4">
    <source>
        <dbReference type="ARBA" id="ARBA00023136"/>
    </source>
</evidence>
<dbReference type="STRING" id="56484.A0A1Y2FVD9"/>
<evidence type="ECO:0000313" key="8">
    <source>
        <dbReference type="Proteomes" id="UP000193685"/>
    </source>
</evidence>
<keyword evidence="3 6" id="KW-1133">Transmembrane helix</keyword>
<gene>
    <name evidence="7" type="ORF">BCR37DRAFT_11</name>
</gene>
<dbReference type="GO" id="GO:0005783">
    <property type="term" value="C:endoplasmic reticulum"/>
    <property type="evidence" value="ECO:0007669"/>
    <property type="project" value="InterPro"/>
</dbReference>
<dbReference type="EMBL" id="MCFI01000001">
    <property type="protein sequence ID" value="ORY87537.1"/>
    <property type="molecule type" value="Genomic_DNA"/>
</dbReference>
<dbReference type="OMA" id="FDGFVWA"/>
<comment type="caution">
    <text evidence="7">The sequence shown here is derived from an EMBL/GenBank/DDBJ whole genome shotgun (WGS) entry which is preliminary data.</text>
</comment>
<dbReference type="PANTHER" id="PTHR12883:SF0">
    <property type="entry name" value="PAT COMPLEX SUBUNIT CCDC47"/>
    <property type="match status" value="1"/>
</dbReference>
<protein>
    <recommendedName>
        <fullName evidence="9">DUF1682 domain protein</fullName>
    </recommendedName>
</protein>
<dbReference type="RefSeq" id="XP_040728032.1">
    <property type="nucleotide sequence ID" value="XM_040865918.1"/>
</dbReference>